<dbReference type="Gene3D" id="3.90.1200.10">
    <property type="match status" value="1"/>
</dbReference>
<gene>
    <name evidence="4" type="ORF">B0A55_04763</name>
</gene>
<dbReference type="SUPFAM" id="SSF143437">
    <property type="entry name" value="THUMP domain-like"/>
    <property type="match status" value="1"/>
</dbReference>
<keyword evidence="5" id="KW-1185">Reference proteome</keyword>
<dbReference type="GO" id="GO:0003723">
    <property type="term" value="F:RNA binding"/>
    <property type="evidence" value="ECO:0007669"/>
    <property type="project" value="UniProtKB-UniRule"/>
</dbReference>
<dbReference type="SUPFAM" id="SSF56112">
    <property type="entry name" value="Protein kinase-like (PK-like)"/>
    <property type="match status" value="1"/>
</dbReference>
<feature type="region of interest" description="Disordered" evidence="2">
    <location>
        <begin position="1"/>
        <end position="40"/>
    </location>
</feature>
<dbReference type="InterPro" id="IPR004114">
    <property type="entry name" value="THUMP_dom"/>
</dbReference>
<dbReference type="InterPro" id="IPR040183">
    <property type="entry name" value="THUMPD1-like"/>
</dbReference>
<feature type="domain" description="THUMP" evidence="3">
    <location>
        <begin position="150"/>
        <end position="258"/>
    </location>
</feature>
<dbReference type="OrthoDB" id="5210591at2759"/>
<feature type="compositionally biased region" description="Basic and acidic residues" evidence="2">
    <location>
        <begin position="1"/>
        <end position="18"/>
    </location>
</feature>
<evidence type="ECO:0000313" key="5">
    <source>
        <dbReference type="Proteomes" id="UP000309340"/>
    </source>
</evidence>
<evidence type="ECO:0000259" key="3">
    <source>
        <dbReference type="PROSITE" id="PS51165"/>
    </source>
</evidence>
<dbReference type="GO" id="GO:0006400">
    <property type="term" value="P:tRNA modification"/>
    <property type="evidence" value="ECO:0007669"/>
    <property type="project" value="InterPro"/>
</dbReference>
<dbReference type="CDD" id="cd11717">
    <property type="entry name" value="THUMP_THUMPD1_like"/>
    <property type="match status" value="1"/>
</dbReference>
<dbReference type="PANTHER" id="PTHR13452">
    <property type="entry name" value="THUMP DOMAIN CONTAINING PROTEIN 1-RELATED"/>
    <property type="match status" value="1"/>
</dbReference>
<dbReference type="Pfam" id="PF02926">
    <property type="entry name" value="THUMP"/>
    <property type="match status" value="1"/>
</dbReference>
<dbReference type="PANTHER" id="PTHR13452:SF10">
    <property type="entry name" value="THUMP DOMAIN-CONTAINING PROTEIN 1"/>
    <property type="match status" value="1"/>
</dbReference>
<dbReference type="Proteomes" id="UP000309340">
    <property type="component" value="Unassembled WGS sequence"/>
</dbReference>
<dbReference type="InterPro" id="IPR002575">
    <property type="entry name" value="Aminoglycoside_PTrfase"/>
</dbReference>
<dbReference type="Gene3D" id="3.30.2300.10">
    <property type="entry name" value="THUMP superfamily"/>
    <property type="match status" value="1"/>
</dbReference>
<dbReference type="Pfam" id="PF01636">
    <property type="entry name" value="APH"/>
    <property type="match status" value="1"/>
</dbReference>
<dbReference type="FunFam" id="3.30.2300.10:FF:000001">
    <property type="entry name" value="THUMP domain-containing protein 1"/>
    <property type="match status" value="1"/>
</dbReference>
<evidence type="ECO:0000256" key="2">
    <source>
        <dbReference type="SAM" id="MobiDB-lite"/>
    </source>
</evidence>
<sequence length="588" mass="65733">MDGAKRKADESMGRDEKRSKSKKQWRVPRRNDHGAVQAKAIQPGDSGIWATCNKGREGKCVGELQDLFTEYAELLYGPALDTGETGGADVEESDAADIESEIQAEVAGIRKPSAVQLFTSVRLNVQCVVFFKTVSPIEPVSFVQKICEDAANNSALKRTRFAKRLSPMTLMGRASADDLGKVAAEVLAPHFHQPSARSRKFAIRPSLRNHNILTRDSVIKQIANIVGPNHSVDLKNYELLIIVEIYQRYNLAEIFDPTPKEVSKEVQATSAEPEGAIDDSADVADLKAPPTGLRTVRIERLHGYLFRTYRLTTFKGFFYLLRCRPSHNVRLLRHEEDRLETEAIALRTLSSRVDGFSARLIEYHTTTIPIGSKYLISGPFEGSILADIEPSLSRQECANIDRSLGQYVRSLSAVTGTVFGSVRQAPAFGSQSWGRVFAGMLETILRDGEDALINLPYDSMKDLVRRHRASLDQITQPRLVLLELSADENVVVNTQTNRVTGLLDFSTAFWGDPYMSDCWYKPTKSFAEGFGKLPNADTDERTRQYLYVLYHALLAIVRHSYRPSEGSDELDARRDLTTAIRQLTAMVR</sequence>
<evidence type="ECO:0000256" key="1">
    <source>
        <dbReference type="PROSITE-ProRule" id="PRU00529"/>
    </source>
</evidence>
<dbReference type="SMART" id="SM00981">
    <property type="entry name" value="THUMP"/>
    <property type="match status" value="1"/>
</dbReference>
<dbReference type="PROSITE" id="PS51165">
    <property type="entry name" value="THUMP"/>
    <property type="match status" value="1"/>
</dbReference>
<name>A0A4U0XJX8_9PEZI</name>
<dbReference type="AlphaFoldDB" id="A0A4U0XJX8"/>
<protein>
    <recommendedName>
        <fullName evidence="3">THUMP domain-containing protein</fullName>
    </recommendedName>
</protein>
<organism evidence="4 5">
    <name type="scientific">Friedmanniomyces simplex</name>
    <dbReference type="NCBI Taxonomy" id="329884"/>
    <lineage>
        <taxon>Eukaryota</taxon>
        <taxon>Fungi</taxon>
        <taxon>Dikarya</taxon>
        <taxon>Ascomycota</taxon>
        <taxon>Pezizomycotina</taxon>
        <taxon>Dothideomycetes</taxon>
        <taxon>Dothideomycetidae</taxon>
        <taxon>Mycosphaerellales</taxon>
        <taxon>Teratosphaeriaceae</taxon>
        <taxon>Friedmanniomyces</taxon>
    </lineage>
</organism>
<reference evidence="4 5" key="1">
    <citation type="submission" date="2017-03" db="EMBL/GenBank/DDBJ databases">
        <title>Genomes of endolithic fungi from Antarctica.</title>
        <authorList>
            <person name="Coleine C."/>
            <person name="Masonjones S."/>
            <person name="Stajich J.E."/>
        </authorList>
    </citation>
    <scope>NUCLEOTIDE SEQUENCE [LARGE SCALE GENOMIC DNA]</scope>
    <source>
        <strain evidence="4 5">CCFEE 5184</strain>
    </source>
</reference>
<dbReference type="STRING" id="329884.A0A4U0XJX8"/>
<comment type="caution">
    <text evidence="4">The sequence shown here is derived from an EMBL/GenBank/DDBJ whole genome shotgun (WGS) entry which is preliminary data.</text>
</comment>
<dbReference type="InterPro" id="IPR011009">
    <property type="entry name" value="Kinase-like_dom_sf"/>
</dbReference>
<accession>A0A4U0XJX8</accession>
<feature type="compositionally biased region" description="Basic residues" evidence="2">
    <location>
        <begin position="19"/>
        <end position="28"/>
    </location>
</feature>
<dbReference type="EMBL" id="NAJQ01000137">
    <property type="protein sequence ID" value="TKA77450.1"/>
    <property type="molecule type" value="Genomic_DNA"/>
</dbReference>
<evidence type="ECO:0000313" key="4">
    <source>
        <dbReference type="EMBL" id="TKA77450.1"/>
    </source>
</evidence>
<keyword evidence="1" id="KW-0694">RNA-binding</keyword>
<proteinExistence type="predicted"/>